<dbReference type="RefSeq" id="WP_132118890.1">
    <property type="nucleotide sequence ID" value="NZ_SLWS01000005.1"/>
</dbReference>
<dbReference type="Proteomes" id="UP000295680">
    <property type="component" value="Unassembled WGS sequence"/>
</dbReference>
<reference evidence="1 2" key="1">
    <citation type="submission" date="2019-03" db="EMBL/GenBank/DDBJ databases">
        <title>Genomic Encyclopedia of Type Strains, Phase IV (KMG-IV): sequencing the most valuable type-strain genomes for metagenomic binning, comparative biology and taxonomic classification.</title>
        <authorList>
            <person name="Goeker M."/>
        </authorList>
    </citation>
    <scope>NUCLEOTIDE SEQUENCE [LARGE SCALE GENOMIC DNA]</scope>
    <source>
        <strain evidence="1 2">DSM 45934</strain>
    </source>
</reference>
<dbReference type="AlphaFoldDB" id="A0A4V2S724"/>
<accession>A0A4V2S724</accession>
<keyword evidence="2" id="KW-1185">Reference proteome</keyword>
<proteinExistence type="predicted"/>
<organism evidence="1 2">
    <name type="scientific">Actinocrispum wychmicini</name>
    <dbReference type="NCBI Taxonomy" id="1213861"/>
    <lineage>
        <taxon>Bacteria</taxon>
        <taxon>Bacillati</taxon>
        <taxon>Actinomycetota</taxon>
        <taxon>Actinomycetes</taxon>
        <taxon>Pseudonocardiales</taxon>
        <taxon>Pseudonocardiaceae</taxon>
        <taxon>Actinocrispum</taxon>
    </lineage>
</organism>
<sequence>MFEYERGRAATDVRKASERLRELSRNAAPGVWRVVEDAGTVRLTGREGMDIAVLLGTWAPSTAHYLTTVAPDTAFLMAEILWRSQSLIRKGEMPSQIQSSLSTLARTILDP</sequence>
<evidence type="ECO:0000313" key="2">
    <source>
        <dbReference type="Proteomes" id="UP000295680"/>
    </source>
</evidence>
<dbReference type="EMBL" id="SLWS01000005">
    <property type="protein sequence ID" value="TCO58260.1"/>
    <property type="molecule type" value="Genomic_DNA"/>
</dbReference>
<comment type="caution">
    <text evidence="1">The sequence shown here is derived from an EMBL/GenBank/DDBJ whole genome shotgun (WGS) entry which is preliminary data.</text>
</comment>
<dbReference type="OrthoDB" id="3687288at2"/>
<protein>
    <submittedName>
        <fullName evidence="1">Uncharacterized protein</fullName>
    </submittedName>
</protein>
<name>A0A4V2S724_9PSEU</name>
<gene>
    <name evidence="1" type="ORF">EV192_105325</name>
</gene>
<evidence type="ECO:0000313" key="1">
    <source>
        <dbReference type="EMBL" id="TCO58260.1"/>
    </source>
</evidence>